<dbReference type="Pfam" id="PF13561">
    <property type="entry name" value="adh_short_C2"/>
    <property type="match status" value="1"/>
</dbReference>
<dbReference type="FunFam" id="3.40.50.720:FF:000084">
    <property type="entry name" value="Short-chain dehydrogenase reductase"/>
    <property type="match status" value="1"/>
</dbReference>
<comment type="similarity">
    <text evidence="1">Belongs to the short-chain dehydrogenases/reductases (SDR) family.</text>
</comment>
<dbReference type="PRINTS" id="PR00081">
    <property type="entry name" value="GDHRDH"/>
</dbReference>
<dbReference type="PANTHER" id="PTHR42760">
    <property type="entry name" value="SHORT-CHAIN DEHYDROGENASES/REDUCTASES FAMILY MEMBER"/>
    <property type="match status" value="1"/>
</dbReference>
<evidence type="ECO:0000313" key="2">
    <source>
        <dbReference type="EMBL" id="QEX19805.1"/>
    </source>
</evidence>
<accession>A0A5J6MSX5</accession>
<sequence length="261" mass="26935">MSASSSAPALFDLTGKIAIVTGGNRGIGLGMAKGLADAGAMVVVAARDEVKSEAAVKELAATGAKAVSIAVDVTGAASCRALVEATVARFGRLDILINNAGINIRKVPESYSAEEWHRVLDINLTGSFLCSQAAYPALCQAGGGKIVNIGSMMSIFGASFAVPYAASKGGVVQLTKALATAWAKDNIQVNAVLPGWIDTDLTRDARRQVEGLHERIEARTPARRWGEPRDMAGVAVFLSAPASDFITGATITVDGGYSVQG</sequence>
<dbReference type="SUPFAM" id="SSF51735">
    <property type="entry name" value="NAD(P)-binding Rossmann-fold domains"/>
    <property type="match status" value="1"/>
</dbReference>
<dbReference type="AlphaFoldDB" id="A0A5J6MSX5"/>
<proteinExistence type="inferred from homology"/>
<protein>
    <submittedName>
        <fullName evidence="2">2-deoxy-D-gluconate 3-dehydrogenase</fullName>
    </submittedName>
</protein>
<evidence type="ECO:0000313" key="3">
    <source>
        <dbReference type="Proteomes" id="UP000326202"/>
    </source>
</evidence>
<evidence type="ECO:0000256" key="1">
    <source>
        <dbReference type="ARBA" id="ARBA00006484"/>
    </source>
</evidence>
<dbReference type="GO" id="GO:0016616">
    <property type="term" value="F:oxidoreductase activity, acting on the CH-OH group of donors, NAD or NADP as acceptor"/>
    <property type="evidence" value="ECO:0007669"/>
    <property type="project" value="TreeGrafter"/>
</dbReference>
<dbReference type="PROSITE" id="PS00061">
    <property type="entry name" value="ADH_SHORT"/>
    <property type="match status" value="1"/>
</dbReference>
<dbReference type="PRINTS" id="PR00080">
    <property type="entry name" value="SDRFAMILY"/>
</dbReference>
<name>A0A5J6MSX5_9PROT</name>
<dbReference type="PANTHER" id="PTHR42760:SF123">
    <property type="entry name" value="OXIDOREDUCTASE"/>
    <property type="match status" value="1"/>
</dbReference>
<dbReference type="EMBL" id="CP042906">
    <property type="protein sequence ID" value="QEX19805.1"/>
    <property type="molecule type" value="Genomic_DNA"/>
</dbReference>
<dbReference type="OrthoDB" id="9796652at2"/>
<dbReference type="Proteomes" id="UP000326202">
    <property type="component" value="Chromosome"/>
</dbReference>
<keyword evidence="3" id="KW-1185">Reference proteome</keyword>
<dbReference type="InterPro" id="IPR036291">
    <property type="entry name" value="NAD(P)-bd_dom_sf"/>
</dbReference>
<dbReference type="InterPro" id="IPR020904">
    <property type="entry name" value="Sc_DH/Rdtase_CS"/>
</dbReference>
<dbReference type="KEGG" id="htq:FRZ44_51200"/>
<dbReference type="NCBIfam" id="NF005559">
    <property type="entry name" value="PRK07231.1"/>
    <property type="match status" value="1"/>
</dbReference>
<dbReference type="InterPro" id="IPR002347">
    <property type="entry name" value="SDR_fam"/>
</dbReference>
<dbReference type="GO" id="GO:0030497">
    <property type="term" value="P:fatty acid elongation"/>
    <property type="evidence" value="ECO:0007669"/>
    <property type="project" value="TreeGrafter"/>
</dbReference>
<organism evidence="2 3">
    <name type="scientific">Hypericibacter terrae</name>
    <dbReference type="NCBI Taxonomy" id="2602015"/>
    <lineage>
        <taxon>Bacteria</taxon>
        <taxon>Pseudomonadati</taxon>
        <taxon>Pseudomonadota</taxon>
        <taxon>Alphaproteobacteria</taxon>
        <taxon>Rhodospirillales</taxon>
        <taxon>Dongiaceae</taxon>
        <taxon>Hypericibacter</taxon>
    </lineage>
</organism>
<gene>
    <name evidence="2" type="primary">kduD</name>
    <name evidence="2" type="ORF">FRZ44_51200</name>
</gene>
<dbReference type="Gene3D" id="3.40.50.720">
    <property type="entry name" value="NAD(P)-binding Rossmann-like Domain"/>
    <property type="match status" value="1"/>
</dbReference>
<dbReference type="RefSeq" id="WP_151179836.1">
    <property type="nucleotide sequence ID" value="NZ_CP042906.1"/>
</dbReference>
<reference evidence="2 3" key="1">
    <citation type="submission" date="2019-08" db="EMBL/GenBank/DDBJ databases">
        <title>Hyperibacter terrae gen. nov., sp. nov. and Hyperibacter viscosus sp. nov., two new members in the family Rhodospirillaceae isolated from the rhizosphere of Hypericum perforatum.</title>
        <authorList>
            <person name="Noviana Z."/>
        </authorList>
    </citation>
    <scope>NUCLEOTIDE SEQUENCE [LARGE SCALE GENOMIC DNA]</scope>
    <source>
        <strain evidence="2 3">R5913</strain>
    </source>
</reference>